<dbReference type="EMBL" id="KB007811">
    <property type="protein sequence ID" value="ELR24617.1"/>
    <property type="molecule type" value="Genomic_DNA"/>
</dbReference>
<proteinExistence type="predicted"/>
<feature type="chain" id="PRO_5003991096" evidence="2">
    <location>
        <begin position="23"/>
        <end position="121"/>
    </location>
</feature>
<protein>
    <submittedName>
        <fullName evidence="3">Uncharacterized protein</fullName>
    </submittedName>
</protein>
<gene>
    <name evidence="3" type="ORF">ACA1_172020</name>
</gene>
<reference evidence="3 4" key="1">
    <citation type="journal article" date="2013" name="Genome Biol.">
        <title>Genome of Acanthamoeba castellanii highlights extensive lateral gene transfer and early evolution of tyrosine kinase signaling.</title>
        <authorList>
            <person name="Clarke M."/>
            <person name="Lohan A.J."/>
            <person name="Liu B."/>
            <person name="Lagkouvardos I."/>
            <person name="Roy S."/>
            <person name="Zafar N."/>
            <person name="Bertelli C."/>
            <person name="Schilde C."/>
            <person name="Kianianmomeni A."/>
            <person name="Burglin T.R."/>
            <person name="Frech C."/>
            <person name="Turcotte B."/>
            <person name="Kopec K.O."/>
            <person name="Synnott J.M."/>
            <person name="Choo C."/>
            <person name="Paponov I."/>
            <person name="Finkler A."/>
            <person name="Soon Heng Tan C."/>
            <person name="Hutchins A.P."/>
            <person name="Weinmeier T."/>
            <person name="Rattei T."/>
            <person name="Chu J.S."/>
            <person name="Gimenez G."/>
            <person name="Irimia M."/>
            <person name="Rigden D.J."/>
            <person name="Fitzpatrick D.A."/>
            <person name="Lorenzo-Morales J."/>
            <person name="Bateman A."/>
            <person name="Chiu C.H."/>
            <person name="Tang P."/>
            <person name="Hegemann P."/>
            <person name="Fromm H."/>
            <person name="Raoult D."/>
            <person name="Greub G."/>
            <person name="Miranda-Saavedra D."/>
            <person name="Chen N."/>
            <person name="Nash P."/>
            <person name="Ginger M.L."/>
            <person name="Horn M."/>
            <person name="Schaap P."/>
            <person name="Caler L."/>
            <person name="Loftus B."/>
        </authorList>
    </citation>
    <scope>NUCLEOTIDE SEQUENCE [LARGE SCALE GENOMIC DNA]</scope>
    <source>
        <strain evidence="3 4">Neff</strain>
    </source>
</reference>
<dbReference type="GeneID" id="14925639"/>
<sequence>MKSFTFAALFVLACLLVASALADSGDSERRPGGSGAGGSRPGPPGDAPGGAPGGTGGSTVEEDDMATLFNSINGANGILGPDTFSQLSAATSGHNGLEKLEINLNIKVVLVKIGDKTVRLY</sequence>
<dbReference type="Proteomes" id="UP000011083">
    <property type="component" value="Unassembled WGS sequence"/>
</dbReference>
<dbReference type="RefSeq" id="XP_004356517.1">
    <property type="nucleotide sequence ID" value="XM_004356464.1"/>
</dbReference>
<evidence type="ECO:0000313" key="3">
    <source>
        <dbReference type="EMBL" id="ELR24617.1"/>
    </source>
</evidence>
<organism evidence="3 4">
    <name type="scientific">Acanthamoeba castellanii (strain ATCC 30010 / Neff)</name>
    <dbReference type="NCBI Taxonomy" id="1257118"/>
    <lineage>
        <taxon>Eukaryota</taxon>
        <taxon>Amoebozoa</taxon>
        <taxon>Discosea</taxon>
        <taxon>Longamoebia</taxon>
        <taxon>Centramoebida</taxon>
        <taxon>Acanthamoebidae</taxon>
        <taxon>Acanthamoeba</taxon>
    </lineage>
</organism>
<name>L8HHE8_ACACF</name>
<keyword evidence="2" id="KW-0732">Signal</keyword>
<evidence type="ECO:0000256" key="1">
    <source>
        <dbReference type="SAM" id="MobiDB-lite"/>
    </source>
</evidence>
<feature type="signal peptide" evidence="2">
    <location>
        <begin position="1"/>
        <end position="22"/>
    </location>
</feature>
<dbReference type="KEGG" id="acan:ACA1_172020"/>
<evidence type="ECO:0000256" key="2">
    <source>
        <dbReference type="SAM" id="SignalP"/>
    </source>
</evidence>
<accession>L8HHE8</accession>
<dbReference type="VEuPathDB" id="AmoebaDB:ACA1_172020"/>
<dbReference type="AlphaFoldDB" id="L8HHE8"/>
<evidence type="ECO:0000313" key="4">
    <source>
        <dbReference type="Proteomes" id="UP000011083"/>
    </source>
</evidence>
<feature type="region of interest" description="Disordered" evidence="1">
    <location>
        <begin position="24"/>
        <end position="63"/>
    </location>
</feature>
<keyword evidence="4" id="KW-1185">Reference proteome</keyword>
<feature type="compositionally biased region" description="Gly residues" evidence="1">
    <location>
        <begin position="47"/>
        <end position="57"/>
    </location>
</feature>